<organism evidence="2 3">
    <name type="scientific">Synechococcus phage ACG-2014h</name>
    <dbReference type="NCBI Taxonomy" id="1340810"/>
    <lineage>
        <taxon>Viruses</taxon>
        <taxon>Duplodnaviria</taxon>
        <taxon>Heunggongvirae</taxon>
        <taxon>Uroviricota</taxon>
        <taxon>Caudoviricetes</taxon>
        <taxon>Pantevenvirales</taxon>
        <taxon>Kyanoviridae</taxon>
        <taxon>Sedonavirus</taxon>
        <taxon>Sedonavirus tusconh</taxon>
    </lineage>
</organism>
<dbReference type="GeneID" id="18504691"/>
<name>V5UTW1_9CAUD</name>
<reference evidence="2 3" key="1">
    <citation type="journal article" date="2014" name="Nature">
        <title>Viral tagging reveals discrete populations in Synechococcus viral genome sequence space.</title>
        <authorList>
            <person name="Deng L."/>
            <person name="Ignacio Espinoza J.C."/>
            <person name="Gregory A.C."/>
            <person name="Poulos B.T."/>
            <person name="Weitz J.S."/>
            <person name="Hugenholtz P."/>
            <person name="Sullivan M.B."/>
        </authorList>
    </citation>
    <scope>NUCLEOTIDE SEQUENCE [LARGE SCALE GENOMIC DNA]</scope>
</reference>
<gene>
    <name evidence="2" type="ORF">S-MbCM7_115</name>
</gene>
<proteinExistence type="predicted"/>
<protein>
    <submittedName>
        <fullName evidence="2">Uncharacterized protein</fullName>
    </submittedName>
</protein>
<dbReference type="OrthoDB" id="28185at10239"/>
<dbReference type="Proteomes" id="UP000018808">
    <property type="component" value="Segment"/>
</dbReference>
<dbReference type="EMBL" id="KF156338">
    <property type="protein sequence ID" value="AHB80529.1"/>
    <property type="molecule type" value="Genomic_DNA"/>
</dbReference>
<accession>V5UTW1</accession>
<evidence type="ECO:0000256" key="1">
    <source>
        <dbReference type="SAM" id="Phobius"/>
    </source>
</evidence>
<evidence type="ECO:0000313" key="3">
    <source>
        <dbReference type="Proteomes" id="UP000018808"/>
    </source>
</evidence>
<feature type="transmembrane region" description="Helical" evidence="1">
    <location>
        <begin position="6"/>
        <end position="26"/>
    </location>
</feature>
<dbReference type="KEGG" id="vg:18504691"/>
<keyword evidence="1" id="KW-0472">Membrane</keyword>
<keyword evidence="1" id="KW-0812">Transmembrane</keyword>
<dbReference type="RefSeq" id="YP_009008249.1">
    <property type="nucleotide sequence ID" value="NC_023587.1"/>
</dbReference>
<sequence length="61" mass="7215">MNQSSLVLLFCLSPLAIVFIVMKLAIWISEATSYRAETEKLKRMQHGPYEFYDDEEEEDVW</sequence>
<evidence type="ECO:0000313" key="2">
    <source>
        <dbReference type="EMBL" id="AHB80529.1"/>
    </source>
</evidence>
<keyword evidence="1" id="KW-1133">Transmembrane helix</keyword>
<keyword evidence="3" id="KW-1185">Reference proteome</keyword>